<evidence type="ECO:0000256" key="7">
    <source>
        <dbReference type="SAM" id="Phobius"/>
    </source>
</evidence>
<sequence length="129" mass="13895">MPHAALNLLRILAGLLFMQHGAQKLFAVLGRDAPAAAYSLHWLAGVFEWWGGLLIVLGLFTRPVAFLLAGQMMVAYFMSHAPRGLVPIENGGELALLYFAVFLYISARGGGAFSLDGLLRARKRGNPAG</sequence>
<reference evidence="8 9" key="1">
    <citation type="submission" date="2024-02" db="EMBL/GenBank/DDBJ databases">
        <title>A novel Gemmatimonadota bacterium.</title>
        <authorList>
            <person name="Du Z.-J."/>
            <person name="Ye Y.-Q."/>
        </authorList>
    </citation>
    <scope>NUCLEOTIDE SEQUENCE [LARGE SCALE GENOMIC DNA]</scope>
    <source>
        <strain evidence="8 9">DH-20</strain>
    </source>
</reference>
<dbReference type="InterPro" id="IPR051907">
    <property type="entry name" value="DoxX-like_oxidoreductase"/>
</dbReference>
<comment type="similarity">
    <text evidence="2">Belongs to the DoxX family.</text>
</comment>
<evidence type="ECO:0000313" key="8">
    <source>
        <dbReference type="EMBL" id="MEK9499725.1"/>
    </source>
</evidence>
<keyword evidence="3" id="KW-1003">Cell membrane</keyword>
<protein>
    <submittedName>
        <fullName evidence="8">DoxX family protein</fullName>
    </submittedName>
</protein>
<dbReference type="PANTHER" id="PTHR33452">
    <property type="entry name" value="OXIDOREDUCTASE CATD-RELATED"/>
    <property type="match status" value="1"/>
</dbReference>
<evidence type="ECO:0000256" key="2">
    <source>
        <dbReference type="ARBA" id="ARBA00006679"/>
    </source>
</evidence>
<dbReference type="PANTHER" id="PTHR33452:SF4">
    <property type="entry name" value="BLL4328 PROTEIN"/>
    <property type="match status" value="1"/>
</dbReference>
<evidence type="ECO:0000256" key="5">
    <source>
        <dbReference type="ARBA" id="ARBA00022989"/>
    </source>
</evidence>
<dbReference type="EMBL" id="JBBHLI010000001">
    <property type="protein sequence ID" value="MEK9499725.1"/>
    <property type="molecule type" value="Genomic_DNA"/>
</dbReference>
<organism evidence="8 9">
    <name type="scientific">Gaopeijia maritima</name>
    <dbReference type="NCBI Taxonomy" id="3119007"/>
    <lineage>
        <taxon>Bacteria</taxon>
        <taxon>Pseudomonadati</taxon>
        <taxon>Gemmatimonadota</taxon>
        <taxon>Longimicrobiia</taxon>
        <taxon>Gaopeijiales</taxon>
        <taxon>Gaopeijiaceae</taxon>
        <taxon>Gaopeijia</taxon>
    </lineage>
</organism>
<evidence type="ECO:0000313" key="9">
    <source>
        <dbReference type="Proteomes" id="UP001484239"/>
    </source>
</evidence>
<keyword evidence="4 7" id="KW-0812">Transmembrane</keyword>
<proteinExistence type="inferred from homology"/>
<comment type="subcellular location">
    <subcellularLocation>
        <location evidence="1">Cell membrane</location>
        <topology evidence="1">Multi-pass membrane protein</topology>
    </subcellularLocation>
</comment>
<evidence type="ECO:0000256" key="6">
    <source>
        <dbReference type="ARBA" id="ARBA00023136"/>
    </source>
</evidence>
<comment type="caution">
    <text evidence="8">The sequence shown here is derived from an EMBL/GenBank/DDBJ whole genome shotgun (WGS) entry which is preliminary data.</text>
</comment>
<evidence type="ECO:0000256" key="3">
    <source>
        <dbReference type="ARBA" id="ARBA00022475"/>
    </source>
</evidence>
<evidence type="ECO:0000256" key="1">
    <source>
        <dbReference type="ARBA" id="ARBA00004651"/>
    </source>
</evidence>
<feature type="transmembrane region" description="Helical" evidence="7">
    <location>
        <begin position="37"/>
        <end position="57"/>
    </location>
</feature>
<accession>A0ABU9E4R4</accession>
<keyword evidence="6 7" id="KW-0472">Membrane</keyword>
<dbReference type="RefSeq" id="WP_405278268.1">
    <property type="nucleotide sequence ID" value="NZ_CP144380.1"/>
</dbReference>
<keyword evidence="5 7" id="KW-1133">Transmembrane helix</keyword>
<dbReference type="InterPro" id="IPR032808">
    <property type="entry name" value="DoxX"/>
</dbReference>
<name>A0ABU9E4R4_9BACT</name>
<evidence type="ECO:0000256" key="4">
    <source>
        <dbReference type="ARBA" id="ARBA00022692"/>
    </source>
</evidence>
<dbReference type="Proteomes" id="UP001484239">
    <property type="component" value="Unassembled WGS sequence"/>
</dbReference>
<keyword evidence="9" id="KW-1185">Reference proteome</keyword>
<dbReference type="Pfam" id="PF07681">
    <property type="entry name" value="DoxX"/>
    <property type="match status" value="1"/>
</dbReference>
<gene>
    <name evidence="8" type="ORF">WI372_01860</name>
</gene>